<feature type="compositionally biased region" description="Basic and acidic residues" evidence="1">
    <location>
        <begin position="34"/>
        <end position="45"/>
    </location>
</feature>
<organism evidence="2 3">
    <name type="scientific">[Clostridium] asparagiforme DSM 15981</name>
    <dbReference type="NCBI Taxonomy" id="518636"/>
    <lineage>
        <taxon>Bacteria</taxon>
        <taxon>Bacillati</taxon>
        <taxon>Bacillota</taxon>
        <taxon>Clostridia</taxon>
        <taxon>Lachnospirales</taxon>
        <taxon>Lachnospiraceae</taxon>
        <taxon>Enterocloster</taxon>
    </lineage>
</organism>
<keyword evidence="3" id="KW-1185">Reference proteome</keyword>
<dbReference type="AlphaFoldDB" id="C0D0W1"/>
<sequence length="45" mass="5086">MRPGGTFERQCEQSGQFKPQSGPESRMRITGINGDRREQTVDDSD</sequence>
<accession>C0D0W1</accession>
<gene>
    <name evidence="2" type="ORF">CLOSTASPAR_02898</name>
</gene>
<dbReference type="EMBL" id="ACCJ01000190">
    <property type="protein sequence ID" value="EEG55032.1"/>
    <property type="molecule type" value="Genomic_DNA"/>
</dbReference>
<reference evidence="2 3" key="1">
    <citation type="submission" date="2009-02" db="EMBL/GenBank/DDBJ databases">
        <title>Draft genome sequence of Clostridium asparagiforme (DSM 15981).</title>
        <authorList>
            <person name="Sudarsanam P."/>
            <person name="Ley R."/>
            <person name="Guruge J."/>
            <person name="Turnbaugh P.J."/>
            <person name="Mahowald M."/>
            <person name="Liep D."/>
            <person name="Gordon J."/>
        </authorList>
    </citation>
    <scope>NUCLEOTIDE SEQUENCE [LARGE SCALE GENOMIC DNA]</scope>
    <source>
        <strain evidence="2 3">DSM 15981</strain>
    </source>
</reference>
<feature type="region of interest" description="Disordered" evidence="1">
    <location>
        <begin position="1"/>
        <end position="45"/>
    </location>
</feature>
<dbReference type="Proteomes" id="UP000004756">
    <property type="component" value="Unassembled WGS sequence"/>
</dbReference>
<dbReference type="HOGENOM" id="CLU_3197885_0_0_9"/>
<evidence type="ECO:0000256" key="1">
    <source>
        <dbReference type="SAM" id="MobiDB-lite"/>
    </source>
</evidence>
<protein>
    <submittedName>
        <fullName evidence="2">Uncharacterized protein</fullName>
    </submittedName>
</protein>
<proteinExistence type="predicted"/>
<evidence type="ECO:0000313" key="2">
    <source>
        <dbReference type="EMBL" id="EEG55032.1"/>
    </source>
</evidence>
<feature type="compositionally biased region" description="Polar residues" evidence="1">
    <location>
        <begin position="12"/>
        <end position="23"/>
    </location>
</feature>
<evidence type="ECO:0000313" key="3">
    <source>
        <dbReference type="Proteomes" id="UP000004756"/>
    </source>
</evidence>
<name>C0D0W1_9FIRM</name>
<comment type="caution">
    <text evidence="2">The sequence shown here is derived from an EMBL/GenBank/DDBJ whole genome shotgun (WGS) entry which is preliminary data.</text>
</comment>